<dbReference type="Proteomes" id="UP000807115">
    <property type="component" value="Chromosome 2"/>
</dbReference>
<dbReference type="EMBL" id="CM027681">
    <property type="protein sequence ID" value="KAG0545201.1"/>
    <property type="molecule type" value="Genomic_DNA"/>
</dbReference>
<accession>A0A921UXC8</accession>
<evidence type="ECO:0000313" key="1">
    <source>
        <dbReference type="EMBL" id="KAG0545201.1"/>
    </source>
</evidence>
<organism evidence="1 2">
    <name type="scientific">Sorghum bicolor</name>
    <name type="common">Sorghum</name>
    <name type="synonym">Sorghum vulgare</name>
    <dbReference type="NCBI Taxonomy" id="4558"/>
    <lineage>
        <taxon>Eukaryota</taxon>
        <taxon>Viridiplantae</taxon>
        <taxon>Streptophyta</taxon>
        <taxon>Embryophyta</taxon>
        <taxon>Tracheophyta</taxon>
        <taxon>Spermatophyta</taxon>
        <taxon>Magnoliopsida</taxon>
        <taxon>Liliopsida</taxon>
        <taxon>Poales</taxon>
        <taxon>Poaceae</taxon>
        <taxon>PACMAD clade</taxon>
        <taxon>Panicoideae</taxon>
        <taxon>Andropogonodae</taxon>
        <taxon>Andropogoneae</taxon>
        <taxon>Sorghinae</taxon>
        <taxon>Sorghum</taxon>
    </lineage>
</organism>
<sequence length="193" mass="21540">MAFLCSIVSNLLPHIRRAGGARENPLSHRIWYKLLASRFMPLAVRSRRLPSGFTWCSATPTAGWLSSCTWRLWLRCSSASLTSGFPCYLGWRRRCGGGTCQRTQTAVEPDTIGPTFHGKLFRSIILEAHCLLCLSLPPSPQQSHWILVCQTTETVCQSAVCIRILECIEPSVCSVCIRILKCNQVFELGIALQ</sequence>
<comment type="caution">
    <text evidence="1">The sequence shown here is derived from an EMBL/GenBank/DDBJ whole genome shotgun (WGS) entry which is preliminary data.</text>
</comment>
<evidence type="ECO:0000313" key="2">
    <source>
        <dbReference type="Proteomes" id="UP000807115"/>
    </source>
</evidence>
<protein>
    <submittedName>
        <fullName evidence="1">Uncharacterized protein</fullName>
    </submittedName>
</protein>
<gene>
    <name evidence="1" type="ORF">BDA96_02G341500</name>
</gene>
<name>A0A921UXC8_SORBI</name>
<reference evidence="1" key="2">
    <citation type="submission" date="2020-10" db="EMBL/GenBank/DDBJ databases">
        <authorList>
            <person name="Cooper E.A."/>
            <person name="Brenton Z.W."/>
            <person name="Flinn B.S."/>
            <person name="Jenkins J."/>
            <person name="Shu S."/>
            <person name="Flowers D."/>
            <person name="Luo F."/>
            <person name="Wang Y."/>
            <person name="Xia P."/>
            <person name="Barry K."/>
            <person name="Daum C."/>
            <person name="Lipzen A."/>
            <person name="Yoshinaga Y."/>
            <person name="Schmutz J."/>
            <person name="Saski C."/>
            <person name="Vermerris W."/>
            <person name="Kresovich S."/>
        </authorList>
    </citation>
    <scope>NUCLEOTIDE SEQUENCE</scope>
</reference>
<dbReference type="AlphaFoldDB" id="A0A921UXC8"/>
<proteinExistence type="predicted"/>
<reference evidence="1" key="1">
    <citation type="journal article" date="2019" name="BMC Genomics">
        <title>A new reference genome for Sorghum bicolor reveals high levels of sequence similarity between sweet and grain genotypes: implications for the genetics of sugar metabolism.</title>
        <authorList>
            <person name="Cooper E.A."/>
            <person name="Brenton Z.W."/>
            <person name="Flinn B.S."/>
            <person name="Jenkins J."/>
            <person name="Shu S."/>
            <person name="Flowers D."/>
            <person name="Luo F."/>
            <person name="Wang Y."/>
            <person name="Xia P."/>
            <person name="Barry K."/>
            <person name="Daum C."/>
            <person name="Lipzen A."/>
            <person name="Yoshinaga Y."/>
            <person name="Schmutz J."/>
            <person name="Saski C."/>
            <person name="Vermerris W."/>
            <person name="Kresovich S."/>
        </authorList>
    </citation>
    <scope>NUCLEOTIDE SEQUENCE</scope>
</reference>